<organism evidence="3 4">
    <name type="scientific">Arabidopsis suecica</name>
    <name type="common">Swedish thale-cress</name>
    <name type="synonym">Cardaminopsis suecica</name>
    <dbReference type="NCBI Taxonomy" id="45249"/>
    <lineage>
        <taxon>Eukaryota</taxon>
        <taxon>Viridiplantae</taxon>
        <taxon>Streptophyta</taxon>
        <taxon>Embryophyta</taxon>
        <taxon>Tracheophyta</taxon>
        <taxon>Spermatophyta</taxon>
        <taxon>Magnoliopsida</taxon>
        <taxon>eudicotyledons</taxon>
        <taxon>Gunneridae</taxon>
        <taxon>Pentapetalae</taxon>
        <taxon>rosids</taxon>
        <taxon>malvids</taxon>
        <taxon>Brassicales</taxon>
        <taxon>Brassicaceae</taxon>
        <taxon>Camelineae</taxon>
        <taxon>Arabidopsis</taxon>
    </lineage>
</organism>
<feature type="region of interest" description="Disordered" evidence="1">
    <location>
        <begin position="162"/>
        <end position="184"/>
    </location>
</feature>
<comment type="caution">
    <text evidence="3">The sequence shown here is derived from an EMBL/GenBank/DDBJ whole genome shotgun (WGS) entry which is preliminary data.</text>
</comment>
<keyword evidence="4" id="KW-1185">Reference proteome</keyword>
<evidence type="ECO:0000256" key="2">
    <source>
        <dbReference type="SAM" id="SignalP"/>
    </source>
</evidence>
<feature type="region of interest" description="Disordered" evidence="1">
    <location>
        <begin position="56"/>
        <end position="75"/>
    </location>
</feature>
<evidence type="ECO:0008006" key="5">
    <source>
        <dbReference type="Google" id="ProtNLM"/>
    </source>
</evidence>
<dbReference type="AlphaFoldDB" id="A0A8T2D043"/>
<dbReference type="Proteomes" id="UP000694251">
    <property type="component" value="Chromosome 6"/>
</dbReference>
<proteinExistence type="predicted"/>
<feature type="compositionally biased region" description="Basic and acidic residues" evidence="1">
    <location>
        <begin position="284"/>
        <end position="294"/>
    </location>
</feature>
<name>A0A8T2D043_ARASU</name>
<dbReference type="OrthoDB" id="1094898at2759"/>
<feature type="region of interest" description="Disordered" evidence="1">
    <location>
        <begin position="547"/>
        <end position="578"/>
    </location>
</feature>
<evidence type="ECO:0000313" key="3">
    <source>
        <dbReference type="EMBL" id="KAG7600331.1"/>
    </source>
</evidence>
<sequence length="763" mass="84797">MEISAMKTNFLVLALSLCLLLSSFHEVSCQDDGSGLSHLDLIERDYQDSVNALQGKEDEDQSAKIQSDNQNNTTVTDKNTISLSLSDESEVGSVSDESVKHSSLLDQIELEFEAHHNSLNQAGSDGVKAESKDDEELSAHRQKMLEEIEREFEAASSSLKQLKTDEKIERDDEEHSAKRQSLLEDIEREFEAATKELEQLKVNDFTGDKDDEEQSAKRKSMLEAIEREFEAAMEGIEELKVSDSTGSGDDEEQSAKRLSMLEEIEREFEAATKGLEQLKVSDSAGDKNEEEHAAKGQSLLEEIEREFEAATESLKQLQVDDSNEDKEQSAKRQSMLEEIEREFEAATKDLKQLNDFTEGNADDEHSAKRNKMLEEIEREFEAATKGLEQLKANDFTEGSDNEEQSATRKSMLEEIEREFEAAIGGLKQIKEDDSGNLEEESAKKKIMLEEMEREFEEAHSGINAKADTEESAKKHSGSAIPEVLGLGQSGVCGCSNQDSAGLQEDEDGSIVIPTKYSIDEILSEESAVQGTETSSLTASLTQLVENHRKEKESPLGHRVLTSSSSASSTSESSATSETVETLRAKLKELRGLTARELVTRQDFDQILITAASFEELSSAPISYISRLAKYRNVIKEGLEASERVHIAQARATMLKEVATEKQTAVDSHFATAKTLAQKGDALFVRIFAIKKLLAKLEAEKESIDGKFKETVKELSHFLVDASEAYEEYHGAVRKAKDEQAAEEFAKEATQSAEIIWVKFLSSL</sequence>
<feature type="signal peptide" evidence="2">
    <location>
        <begin position="1"/>
        <end position="29"/>
    </location>
</feature>
<feature type="region of interest" description="Disordered" evidence="1">
    <location>
        <begin position="453"/>
        <end position="475"/>
    </location>
</feature>
<gene>
    <name evidence="3" type="ORF">ISN44_As06g044430</name>
</gene>
<evidence type="ECO:0000256" key="1">
    <source>
        <dbReference type="SAM" id="MobiDB-lite"/>
    </source>
</evidence>
<evidence type="ECO:0000313" key="4">
    <source>
        <dbReference type="Proteomes" id="UP000694251"/>
    </source>
</evidence>
<reference evidence="3 4" key="1">
    <citation type="submission" date="2020-12" db="EMBL/GenBank/DDBJ databases">
        <title>Concerted genomic and epigenomic changes stabilize Arabidopsis allopolyploids.</title>
        <authorList>
            <person name="Chen Z."/>
        </authorList>
    </citation>
    <scope>NUCLEOTIDE SEQUENCE [LARGE SCALE GENOMIC DNA]</scope>
    <source>
        <strain evidence="3">As9502</strain>
        <tissue evidence="3">Leaf</tissue>
    </source>
</reference>
<feature type="compositionally biased region" description="Basic and acidic residues" evidence="1">
    <location>
        <begin position="362"/>
        <end position="382"/>
    </location>
</feature>
<feature type="compositionally biased region" description="Basic and acidic residues" evidence="1">
    <location>
        <begin position="162"/>
        <end position="177"/>
    </location>
</feature>
<feature type="region of interest" description="Disordered" evidence="1">
    <location>
        <begin position="353"/>
        <end position="410"/>
    </location>
</feature>
<accession>A0A8T2D043</accession>
<keyword evidence="2" id="KW-0732">Signal</keyword>
<feature type="region of interest" description="Disordered" evidence="1">
    <location>
        <begin position="272"/>
        <end position="340"/>
    </location>
</feature>
<feature type="chain" id="PRO_5035877461" description="TSK-associating protein 1-like" evidence="2">
    <location>
        <begin position="30"/>
        <end position="763"/>
    </location>
</feature>
<protein>
    <recommendedName>
        <fullName evidence="5">TSK-associating protein 1-like</fullName>
    </recommendedName>
</protein>
<dbReference type="EMBL" id="JAEFBJ010000006">
    <property type="protein sequence ID" value="KAG7600331.1"/>
    <property type="molecule type" value="Genomic_DNA"/>
</dbReference>
<feature type="compositionally biased region" description="Polar residues" evidence="1">
    <location>
        <begin position="63"/>
        <end position="75"/>
    </location>
</feature>
<feature type="compositionally biased region" description="Low complexity" evidence="1">
    <location>
        <begin position="561"/>
        <end position="578"/>
    </location>
</feature>